<gene>
    <name evidence="1" type="ORF">NITLEN_20693</name>
</gene>
<evidence type="ECO:0000313" key="1">
    <source>
        <dbReference type="EMBL" id="SPP65053.1"/>
    </source>
</evidence>
<sequence>MRFMSMIDTMFDTGLPKLKPSAKH</sequence>
<organism evidence="1 2">
    <name type="scientific">Nitrospira lenta</name>
    <dbReference type="NCBI Taxonomy" id="1436998"/>
    <lineage>
        <taxon>Bacteria</taxon>
        <taxon>Pseudomonadati</taxon>
        <taxon>Nitrospirota</taxon>
        <taxon>Nitrospiria</taxon>
        <taxon>Nitrospirales</taxon>
        <taxon>Nitrospiraceae</taxon>
        <taxon>Nitrospira</taxon>
    </lineage>
</organism>
<keyword evidence="2" id="KW-1185">Reference proteome</keyword>
<evidence type="ECO:0000313" key="2">
    <source>
        <dbReference type="Proteomes" id="UP000248168"/>
    </source>
</evidence>
<dbReference type="EMBL" id="OUNR01000012">
    <property type="protein sequence ID" value="SPP65053.1"/>
    <property type="molecule type" value="Genomic_DNA"/>
</dbReference>
<protein>
    <submittedName>
        <fullName evidence="1">Uncharacterized protein</fullName>
    </submittedName>
</protein>
<dbReference type="InParanoid" id="A0A330L5K7"/>
<name>A0A330L5K7_9BACT</name>
<reference evidence="2" key="1">
    <citation type="submission" date="2018-04" db="EMBL/GenBank/DDBJ databases">
        <authorList>
            <person name="Lucker S."/>
            <person name="Sakoula D."/>
        </authorList>
    </citation>
    <scope>NUCLEOTIDE SEQUENCE [LARGE SCALE GENOMIC DNA]</scope>
</reference>
<accession>A0A330L5K7</accession>
<dbReference type="AlphaFoldDB" id="A0A330L5K7"/>
<dbReference type="Proteomes" id="UP000248168">
    <property type="component" value="Unassembled WGS sequence"/>
</dbReference>
<proteinExistence type="predicted"/>